<dbReference type="Proteomes" id="UP000724874">
    <property type="component" value="Unassembled WGS sequence"/>
</dbReference>
<accession>A0A9P5TRI3</accession>
<name>A0A9P5TRI3_GYMJU</name>
<feature type="compositionally biased region" description="Polar residues" evidence="1">
    <location>
        <begin position="119"/>
        <end position="141"/>
    </location>
</feature>
<proteinExistence type="predicted"/>
<keyword evidence="3" id="KW-1185">Reference proteome</keyword>
<evidence type="ECO:0000313" key="3">
    <source>
        <dbReference type="Proteomes" id="UP000724874"/>
    </source>
</evidence>
<protein>
    <submittedName>
        <fullName evidence="2">Uncharacterized protein</fullName>
    </submittedName>
</protein>
<gene>
    <name evidence="2" type="ORF">CPB84DRAFT_1771182</name>
</gene>
<feature type="region of interest" description="Disordered" evidence="1">
    <location>
        <begin position="1"/>
        <end position="179"/>
    </location>
</feature>
<evidence type="ECO:0000256" key="1">
    <source>
        <dbReference type="SAM" id="MobiDB-lite"/>
    </source>
</evidence>
<reference evidence="2" key="1">
    <citation type="submission" date="2020-11" db="EMBL/GenBank/DDBJ databases">
        <authorList>
            <consortium name="DOE Joint Genome Institute"/>
            <person name="Ahrendt S."/>
            <person name="Riley R."/>
            <person name="Andreopoulos W."/>
            <person name="LaButti K."/>
            <person name="Pangilinan J."/>
            <person name="Ruiz-duenas F.J."/>
            <person name="Barrasa J.M."/>
            <person name="Sanchez-Garcia M."/>
            <person name="Camarero S."/>
            <person name="Miyauchi S."/>
            <person name="Serrano A."/>
            <person name="Linde D."/>
            <person name="Babiker R."/>
            <person name="Drula E."/>
            <person name="Ayuso-Fernandez I."/>
            <person name="Pacheco R."/>
            <person name="Padilla G."/>
            <person name="Ferreira P."/>
            <person name="Barriuso J."/>
            <person name="Kellner H."/>
            <person name="Castanera R."/>
            <person name="Alfaro M."/>
            <person name="Ramirez L."/>
            <person name="Pisabarro A.G."/>
            <person name="Kuo A."/>
            <person name="Tritt A."/>
            <person name="Lipzen A."/>
            <person name="He G."/>
            <person name="Yan M."/>
            <person name="Ng V."/>
            <person name="Cullen D."/>
            <person name="Martin F."/>
            <person name="Rosso M.-N."/>
            <person name="Henrissat B."/>
            <person name="Hibbett D."/>
            <person name="Martinez A.T."/>
            <person name="Grigoriev I.V."/>
        </authorList>
    </citation>
    <scope>NUCLEOTIDE SEQUENCE</scope>
    <source>
        <strain evidence="2">AH 44721</strain>
    </source>
</reference>
<feature type="compositionally biased region" description="Polar residues" evidence="1">
    <location>
        <begin position="91"/>
        <end position="105"/>
    </location>
</feature>
<feature type="compositionally biased region" description="Pro residues" evidence="1">
    <location>
        <begin position="22"/>
        <end position="34"/>
    </location>
</feature>
<dbReference type="EMBL" id="JADNYJ010000021">
    <property type="protein sequence ID" value="KAF8905779.1"/>
    <property type="molecule type" value="Genomic_DNA"/>
</dbReference>
<feature type="compositionally biased region" description="Polar residues" evidence="1">
    <location>
        <begin position="58"/>
        <end position="78"/>
    </location>
</feature>
<dbReference type="AlphaFoldDB" id="A0A9P5TRI3"/>
<evidence type="ECO:0000313" key="2">
    <source>
        <dbReference type="EMBL" id="KAF8905779.1"/>
    </source>
</evidence>
<feature type="compositionally biased region" description="Basic and acidic residues" evidence="1">
    <location>
        <begin position="106"/>
        <end position="117"/>
    </location>
</feature>
<comment type="caution">
    <text evidence="2">The sequence shown here is derived from an EMBL/GenBank/DDBJ whole genome shotgun (WGS) entry which is preliminary data.</text>
</comment>
<organism evidence="2 3">
    <name type="scientific">Gymnopilus junonius</name>
    <name type="common">Spectacular rustgill mushroom</name>
    <name type="synonym">Gymnopilus spectabilis subsp. junonius</name>
    <dbReference type="NCBI Taxonomy" id="109634"/>
    <lineage>
        <taxon>Eukaryota</taxon>
        <taxon>Fungi</taxon>
        <taxon>Dikarya</taxon>
        <taxon>Basidiomycota</taxon>
        <taxon>Agaricomycotina</taxon>
        <taxon>Agaricomycetes</taxon>
        <taxon>Agaricomycetidae</taxon>
        <taxon>Agaricales</taxon>
        <taxon>Agaricineae</taxon>
        <taxon>Hymenogastraceae</taxon>
        <taxon>Gymnopilus</taxon>
    </lineage>
</organism>
<sequence length="179" mass="19707">MSHENRQRLQDEMRNHVGYRSPSPPRPASPPVPSSPHQEHPAPNSHQGIPTEPRNHRQNGSNQANSRRQPSGGSSLKSTRYHPYERAASGRNGNNLPGNHAASSSHGDHQFSNDRHSRQQVNAHASSSRHQLPGSSNSHNSAPRFGTSGQPPRGPRKSRGNTQRRAGDRRSLQSRGFNT</sequence>
<feature type="non-terminal residue" evidence="2">
    <location>
        <position position="1"/>
    </location>
</feature>
<feature type="compositionally biased region" description="Basic and acidic residues" evidence="1">
    <location>
        <begin position="1"/>
        <end position="15"/>
    </location>
</feature>